<dbReference type="STRING" id="767519.SAMN05216559_1425"/>
<dbReference type="SUPFAM" id="SSF116726">
    <property type="entry name" value="TrkA C-terminal domain-like"/>
    <property type="match status" value="1"/>
</dbReference>
<evidence type="ECO:0000256" key="1">
    <source>
        <dbReference type="ARBA" id="ARBA00023015"/>
    </source>
</evidence>
<dbReference type="Pfam" id="PF02080">
    <property type="entry name" value="TrkA_C"/>
    <property type="match status" value="1"/>
</dbReference>
<keyword evidence="2" id="KW-0238">DNA-binding</keyword>
<accession>A0A1I6KSJ4</accession>
<sequence length="256" mass="28130">MAEYTPGMDYRLDEIDRRIIFELMRDARNTSAPTIAEEVNVSPGTIRNRIGQLEEHGIIRDYTTTVDFERADGRLTNLYMCNAPISERETLAQEVSAIPGVINVRELMTGRRNLHVLAVGEDTEDLRRISRAISRIGIDIEDEDLVQTETNSPYAAFGPEQDRATRGATDFISLAGDASVVDVTVQSDAPIVGRTLEDAGQDGILEDHSLVIAIERSDRILTPHGETVIQPDDIVTILCRGGDPEEALAAFVGAEP</sequence>
<protein>
    <submittedName>
        <fullName evidence="6">Transcriptional regulator, AsnC family</fullName>
    </submittedName>
</protein>
<dbReference type="SUPFAM" id="SSF46785">
    <property type="entry name" value="Winged helix' DNA-binding domain"/>
    <property type="match status" value="1"/>
</dbReference>
<keyword evidence="7" id="KW-1185">Reference proteome</keyword>
<dbReference type="GO" id="GO:0005829">
    <property type="term" value="C:cytosol"/>
    <property type="evidence" value="ECO:0007669"/>
    <property type="project" value="TreeGrafter"/>
</dbReference>
<dbReference type="EMBL" id="FOZK01000001">
    <property type="protein sequence ID" value="SFR94008.1"/>
    <property type="molecule type" value="Genomic_DNA"/>
</dbReference>
<feature type="domain" description="HTH asnC-type" evidence="4">
    <location>
        <begin position="12"/>
        <end position="75"/>
    </location>
</feature>
<dbReference type="InterPro" id="IPR000485">
    <property type="entry name" value="AsnC-type_HTH_dom"/>
</dbReference>
<dbReference type="Pfam" id="PF13412">
    <property type="entry name" value="HTH_24"/>
    <property type="match status" value="1"/>
</dbReference>
<dbReference type="PROSITE" id="PS51202">
    <property type="entry name" value="RCK_C"/>
    <property type="match status" value="1"/>
</dbReference>
<dbReference type="GO" id="GO:0043565">
    <property type="term" value="F:sequence-specific DNA binding"/>
    <property type="evidence" value="ECO:0007669"/>
    <property type="project" value="InterPro"/>
</dbReference>
<dbReference type="Proteomes" id="UP000199062">
    <property type="component" value="Unassembled WGS sequence"/>
</dbReference>
<dbReference type="InterPro" id="IPR006037">
    <property type="entry name" value="RCK_C"/>
</dbReference>
<dbReference type="Gene3D" id="1.10.10.10">
    <property type="entry name" value="Winged helix-like DNA-binding domain superfamily/Winged helix DNA-binding domain"/>
    <property type="match status" value="1"/>
</dbReference>
<evidence type="ECO:0000256" key="2">
    <source>
        <dbReference type="ARBA" id="ARBA00023125"/>
    </source>
</evidence>
<dbReference type="PROSITE" id="PS50956">
    <property type="entry name" value="HTH_ASNC_2"/>
    <property type="match status" value="1"/>
</dbReference>
<dbReference type="InterPro" id="IPR011991">
    <property type="entry name" value="ArsR-like_HTH"/>
</dbReference>
<evidence type="ECO:0000259" key="4">
    <source>
        <dbReference type="PROSITE" id="PS50956"/>
    </source>
</evidence>
<dbReference type="GO" id="GO:0008324">
    <property type="term" value="F:monoatomic cation transmembrane transporter activity"/>
    <property type="evidence" value="ECO:0007669"/>
    <property type="project" value="InterPro"/>
</dbReference>
<dbReference type="InterPro" id="IPR036388">
    <property type="entry name" value="WH-like_DNA-bd_sf"/>
</dbReference>
<organism evidence="6 7">
    <name type="scientific">Halomicrobium zhouii</name>
    <dbReference type="NCBI Taxonomy" id="767519"/>
    <lineage>
        <taxon>Archaea</taxon>
        <taxon>Methanobacteriati</taxon>
        <taxon>Methanobacteriota</taxon>
        <taxon>Stenosarchaea group</taxon>
        <taxon>Halobacteria</taxon>
        <taxon>Halobacteriales</taxon>
        <taxon>Haloarculaceae</taxon>
        <taxon>Halomicrobium</taxon>
    </lineage>
</organism>
<gene>
    <name evidence="6" type="ORF">SAMN05216559_1425</name>
</gene>
<dbReference type="PRINTS" id="PR00033">
    <property type="entry name" value="HTHASNC"/>
</dbReference>
<evidence type="ECO:0000259" key="5">
    <source>
        <dbReference type="PROSITE" id="PS51202"/>
    </source>
</evidence>
<dbReference type="InterPro" id="IPR036721">
    <property type="entry name" value="RCK_C_sf"/>
</dbReference>
<dbReference type="InterPro" id="IPR036390">
    <property type="entry name" value="WH_DNA-bd_sf"/>
</dbReference>
<dbReference type="InterPro" id="IPR019888">
    <property type="entry name" value="Tscrpt_reg_AsnC-like"/>
</dbReference>
<dbReference type="GO" id="GO:0043200">
    <property type="term" value="P:response to amino acid"/>
    <property type="evidence" value="ECO:0007669"/>
    <property type="project" value="TreeGrafter"/>
</dbReference>
<evidence type="ECO:0000313" key="7">
    <source>
        <dbReference type="Proteomes" id="UP000199062"/>
    </source>
</evidence>
<dbReference type="Gene3D" id="3.30.70.1450">
    <property type="entry name" value="Regulator of K+ conductance, C-terminal domain"/>
    <property type="match status" value="1"/>
</dbReference>
<dbReference type="PANTHER" id="PTHR30154">
    <property type="entry name" value="LEUCINE-RESPONSIVE REGULATORY PROTEIN"/>
    <property type="match status" value="1"/>
</dbReference>
<dbReference type="SMART" id="SM00344">
    <property type="entry name" value="HTH_ASNC"/>
    <property type="match status" value="1"/>
</dbReference>
<evidence type="ECO:0000313" key="6">
    <source>
        <dbReference type="EMBL" id="SFR94008.1"/>
    </source>
</evidence>
<dbReference type="GO" id="GO:0006813">
    <property type="term" value="P:potassium ion transport"/>
    <property type="evidence" value="ECO:0007669"/>
    <property type="project" value="InterPro"/>
</dbReference>
<keyword evidence="1" id="KW-0805">Transcription regulation</keyword>
<name>A0A1I6KSJ4_9EURY</name>
<dbReference type="AlphaFoldDB" id="A0A1I6KSJ4"/>
<proteinExistence type="predicted"/>
<keyword evidence="3" id="KW-0804">Transcription</keyword>
<dbReference type="CDD" id="cd00090">
    <property type="entry name" value="HTH_ARSR"/>
    <property type="match status" value="1"/>
</dbReference>
<dbReference type="PANTHER" id="PTHR30154:SF34">
    <property type="entry name" value="TRANSCRIPTIONAL REGULATOR AZLB"/>
    <property type="match status" value="1"/>
</dbReference>
<evidence type="ECO:0000256" key="3">
    <source>
        <dbReference type="ARBA" id="ARBA00023163"/>
    </source>
</evidence>
<feature type="domain" description="RCK C-terminal" evidence="5">
    <location>
        <begin position="169"/>
        <end position="254"/>
    </location>
</feature>
<reference evidence="6 7" key="1">
    <citation type="submission" date="2016-10" db="EMBL/GenBank/DDBJ databases">
        <authorList>
            <person name="de Groot N.N."/>
        </authorList>
    </citation>
    <scope>NUCLEOTIDE SEQUENCE [LARGE SCALE GENOMIC DNA]</scope>
    <source>
        <strain evidence="6 7">CGMCC 1.10457</strain>
    </source>
</reference>